<evidence type="ECO:0000259" key="3">
    <source>
        <dbReference type="PROSITE" id="PS50157"/>
    </source>
</evidence>
<reference evidence="4" key="1">
    <citation type="journal article" date="2016" name="Sci. Rep.">
        <title>Molecular characterization of firefly nuptial gifts: a multi-omics approach sheds light on postcopulatory sexual selection.</title>
        <authorList>
            <person name="Al-Wathiqui N."/>
            <person name="Fallon T.R."/>
            <person name="South A."/>
            <person name="Weng J.K."/>
            <person name="Lewis S.M."/>
        </authorList>
    </citation>
    <scope>NUCLEOTIDE SEQUENCE</scope>
</reference>
<reference evidence="5 6" key="2">
    <citation type="journal article" date="2018" name="Elife">
        <title>Firefly genomes illuminate parallel origins of bioluminescence in beetles.</title>
        <authorList>
            <person name="Fallon T.R."/>
            <person name="Lower S.E."/>
            <person name="Chang C.H."/>
            <person name="Bessho-Uehara M."/>
            <person name="Martin G.J."/>
            <person name="Bewick A.J."/>
            <person name="Behringer M."/>
            <person name="Debat H.J."/>
            <person name="Wong I."/>
            <person name="Day J.C."/>
            <person name="Suvorov A."/>
            <person name="Silva C.J."/>
            <person name="Stanger-Hall K.F."/>
            <person name="Hall D.W."/>
            <person name="Schmitz R.J."/>
            <person name="Nelson D.R."/>
            <person name="Lewis S.M."/>
            <person name="Shigenobu S."/>
            <person name="Bybee S.M."/>
            <person name="Larracuente A.M."/>
            <person name="Oba Y."/>
            <person name="Weng J.K."/>
        </authorList>
    </citation>
    <scope>NUCLEOTIDE SEQUENCE [LARGE SCALE GENOMIC DNA]</scope>
    <source>
        <strain evidence="5">1611_PpyrPB1</strain>
        <tissue evidence="5">Whole body</tissue>
    </source>
</reference>
<keyword evidence="1" id="KW-0862">Zinc</keyword>
<evidence type="ECO:0000313" key="6">
    <source>
        <dbReference type="Proteomes" id="UP000327044"/>
    </source>
</evidence>
<dbReference type="EMBL" id="GEZM01077449">
    <property type="protein sequence ID" value="JAV63303.1"/>
    <property type="molecule type" value="Transcribed_RNA"/>
</dbReference>
<dbReference type="PANTHER" id="PTHR16116:SF5">
    <property type="entry name" value="ZINC FINGER PROTEIN 839"/>
    <property type="match status" value="1"/>
</dbReference>
<dbReference type="GO" id="GO:0008270">
    <property type="term" value="F:zinc ion binding"/>
    <property type="evidence" value="ECO:0007669"/>
    <property type="project" value="UniProtKB-KW"/>
</dbReference>
<keyword evidence="6" id="KW-1185">Reference proteome</keyword>
<keyword evidence="1" id="KW-0863">Zinc-finger</keyword>
<dbReference type="PANTHER" id="PTHR16116">
    <property type="entry name" value="ZINC FINGER PROTEIN 839"/>
    <property type="match status" value="1"/>
</dbReference>
<protein>
    <recommendedName>
        <fullName evidence="3">C2H2-type domain-containing protein</fullName>
    </recommendedName>
</protein>
<dbReference type="InParanoid" id="A0A1Y1KPH0"/>
<sequence length="585" mass="66287">MDVQPSTGCIVKLLGDNQTINISEVDNEMPNVKHVSRQDFNLEYLLHSQQPEVTSQVIQLTEQQAMSLGIIPSTNKLDKYINASATTLLKTVESKRDEILVINPLGSCENPIEITTDGQLLNSTQNLSPEHLQQIAQALQFTVKREEQKDILENAPPNIFYRIMYPDELNLKPFPVKPVKRGRKKKQPVTEEKVDPKEVEEPPKVTKGFRTRSGRVTRPPQHIKNDFKKIDTTEGDSMDTDELKTFDFESPTITETPVSFQEDRLESHKRKRSISSQFRCPKCKKAYLGNNKMLQHFEKHPDHKPASDYYKARYDDTWNYLIDISNKNPAGQRGLKFCQELISLLKNIRLVAKSLFKSPTGVDKNLFFVDSMLSTVLGIDSGNYALNESKLHKEVLVLHPCSSNADNITQPDNNLVKPLDDPKESTSFSPPCTQYESNGANVQPIHYNPENHNFNLNCDTVSKPFNPDLNLFNEPLQVLKEKASPNVVPHHKKSIHTDISLHAELLSDNLLNSLPNLRSSVEELILNNVNNGQDSVLLDNSTSSDEVMNVDQFVSERLKNLTESDLELPNTLDLPALDLFQFHTS</sequence>
<feature type="compositionally biased region" description="Basic and acidic residues" evidence="2">
    <location>
        <begin position="188"/>
        <end position="204"/>
    </location>
</feature>
<evidence type="ECO:0000313" key="5">
    <source>
        <dbReference type="EMBL" id="KAB0802267.1"/>
    </source>
</evidence>
<dbReference type="PROSITE" id="PS00028">
    <property type="entry name" value="ZINC_FINGER_C2H2_1"/>
    <property type="match status" value="1"/>
</dbReference>
<dbReference type="EMBL" id="VVIM01000002">
    <property type="protein sequence ID" value="KAB0802267.1"/>
    <property type="molecule type" value="Genomic_DNA"/>
</dbReference>
<keyword evidence="1" id="KW-0479">Metal-binding</keyword>
<dbReference type="InterPro" id="IPR013087">
    <property type="entry name" value="Znf_C2H2_type"/>
</dbReference>
<dbReference type="Proteomes" id="UP000327044">
    <property type="component" value="Unassembled WGS sequence"/>
</dbReference>
<organism evidence="4">
    <name type="scientific">Photinus pyralis</name>
    <name type="common">Common eastern firefly</name>
    <name type="synonym">Lampyris pyralis</name>
    <dbReference type="NCBI Taxonomy" id="7054"/>
    <lineage>
        <taxon>Eukaryota</taxon>
        <taxon>Metazoa</taxon>
        <taxon>Ecdysozoa</taxon>
        <taxon>Arthropoda</taxon>
        <taxon>Hexapoda</taxon>
        <taxon>Insecta</taxon>
        <taxon>Pterygota</taxon>
        <taxon>Neoptera</taxon>
        <taxon>Endopterygota</taxon>
        <taxon>Coleoptera</taxon>
        <taxon>Polyphaga</taxon>
        <taxon>Elateriformia</taxon>
        <taxon>Elateroidea</taxon>
        <taxon>Lampyridae</taxon>
        <taxon>Lampyrinae</taxon>
        <taxon>Photinus</taxon>
    </lineage>
</organism>
<reference evidence="5" key="3">
    <citation type="submission" date="2019-08" db="EMBL/GenBank/DDBJ databases">
        <authorList>
            <consortium name="Photinus pyralis genome working group"/>
            <person name="Fallon T.R."/>
            <person name="Sander Lower S.E."/>
            <person name="Weng J.-K."/>
        </authorList>
    </citation>
    <scope>NUCLEOTIDE SEQUENCE</scope>
    <source>
        <strain evidence="5">1611_PpyrPB1</strain>
        <tissue evidence="5">Whole body</tissue>
    </source>
</reference>
<dbReference type="OrthoDB" id="5981545at2759"/>
<evidence type="ECO:0000256" key="2">
    <source>
        <dbReference type="SAM" id="MobiDB-lite"/>
    </source>
</evidence>
<accession>A0A1Y1KPH0</accession>
<dbReference type="InterPro" id="IPR039946">
    <property type="entry name" value="ZN839"/>
</dbReference>
<evidence type="ECO:0000313" key="4">
    <source>
        <dbReference type="EMBL" id="JAV63303.1"/>
    </source>
</evidence>
<dbReference type="AlphaFoldDB" id="A0A1Y1KPH0"/>
<proteinExistence type="predicted"/>
<dbReference type="PROSITE" id="PS50157">
    <property type="entry name" value="ZINC_FINGER_C2H2_2"/>
    <property type="match status" value="1"/>
</dbReference>
<evidence type="ECO:0000256" key="1">
    <source>
        <dbReference type="PROSITE-ProRule" id="PRU00042"/>
    </source>
</evidence>
<feature type="domain" description="C2H2-type" evidence="3">
    <location>
        <begin position="278"/>
        <end position="305"/>
    </location>
</feature>
<name>A0A1Y1KPH0_PHOPY</name>
<gene>
    <name evidence="5" type="ORF">PPYR_04453</name>
</gene>
<feature type="region of interest" description="Disordered" evidence="2">
    <location>
        <begin position="179"/>
        <end position="204"/>
    </location>
</feature>